<sequence>MIKRRPRSPLYCCGFTTEEIEKTGKALDEFISKWNSFTGTNFRNESKHIKDSIEKSRSQYKTYWIDINRNNSKTSLNNNSDSIQYNKQSKNYFAIIFDTPPLTRIAYLIDKFSKIQLEDRNPEKAKENTLWSAAGTSRSENTSWFEAGTSSSENALSSEVGTSRSENTSWSEVDTSRSQNTSWSGASTSSSENTSWSEAGTSSSENTSWSEAGTSRSENTLWSEAGTSRSSNVESDLEDLNQEMFPSSGKWLSNASPEERKVISNATPEERKRKRQEKYDFAFAKMLQAEFDRIHILPTTRRGTKRKPMVTY</sequence>
<organism evidence="2 3">
    <name type="scientific">Ceutorhynchus assimilis</name>
    <name type="common">cabbage seed weevil</name>
    <dbReference type="NCBI Taxonomy" id="467358"/>
    <lineage>
        <taxon>Eukaryota</taxon>
        <taxon>Metazoa</taxon>
        <taxon>Ecdysozoa</taxon>
        <taxon>Arthropoda</taxon>
        <taxon>Hexapoda</taxon>
        <taxon>Insecta</taxon>
        <taxon>Pterygota</taxon>
        <taxon>Neoptera</taxon>
        <taxon>Endopterygota</taxon>
        <taxon>Coleoptera</taxon>
        <taxon>Polyphaga</taxon>
        <taxon>Cucujiformia</taxon>
        <taxon>Curculionidae</taxon>
        <taxon>Ceutorhynchinae</taxon>
        <taxon>Ceutorhynchus</taxon>
    </lineage>
</organism>
<evidence type="ECO:0000256" key="1">
    <source>
        <dbReference type="SAM" id="MobiDB-lite"/>
    </source>
</evidence>
<feature type="compositionally biased region" description="Polar residues" evidence="1">
    <location>
        <begin position="201"/>
        <end position="234"/>
    </location>
</feature>
<proteinExistence type="predicted"/>
<reference evidence="2" key="1">
    <citation type="submission" date="2022-01" db="EMBL/GenBank/DDBJ databases">
        <authorList>
            <person name="King R."/>
        </authorList>
    </citation>
    <scope>NUCLEOTIDE SEQUENCE</scope>
</reference>
<protein>
    <submittedName>
        <fullName evidence="2">Uncharacterized protein</fullName>
    </submittedName>
</protein>
<feature type="compositionally biased region" description="Polar residues" evidence="1">
    <location>
        <begin position="141"/>
        <end position="179"/>
    </location>
</feature>
<evidence type="ECO:0000313" key="3">
    <source>
        <dbReference type="Proteomes" id="UP001152799"/>
    </source>
</evidence>
<feature type="region of interest" description="Disordered" evidence="1">
    <location>
        <begin position="141"/>
        <end position="275"/>
    </location>
</feature>
<name>A0A9N9MWW4_9CUCU</name>
<dbReference type="Proteomes" id="UP001152799">
    <property type="component" value="Chromosome 5"/>
</dbReference>
<gene>
    <name evidence="2" type="ORF">CEUTPL_LOCUS9497</name>
</gene>
<keyword evidence="3" id="KW-1185">Reference proteome</keyword>
<feature type="compositionally biased region" description="Low complexity" evidence="1">
    <location>
        <begin position="180"/>
        <end position="200"/>
    </location>
</feature>
<evidence type="ECO:0000313" key="2">
    <source>
        <dbReference type="EMBL" id="CAG9768979.1"/>
    </source>
</evidence>
<dbReference type="AlphaFoldDB" id="A0A9N9MWW4"/>
<accession>A0A9N9MWW4</accession>
<dbReference type="EMBL" id="OU892281">
    <property type="protein sequence ID" value="CAG9768979.1"/>
    <property type="molecule type" value="Genomic_DNA"/>
</dbReference>